<dbReference type="GeneID" id="10399594"/>
<organism evidence="1 2">
    <name type="scientific">Lausannevirus</name>
    <dbReference type="NCBI Taxonomy" id="999883"/>
    <lineage>
        <taxon>Viruses</taxon>
        <taxon>Varidnaviria</taxon>
        <taxon>Bamfordvirae</taxon>
        <taxon>Nucleocytoviricota</taxon>
        <taxon>Megaviricetes</taxon>
        <taxon>Pimascovirales</taxon>
        <taxon>Pimascovirales incertae sedis</taxon>
        <taxon>Marseilleviridae</taxon>
        <taxon>Losannavirus</taxon>
        <taxon>Losannavirus lausannense</taxon>
    </lineage>
</organism>
<evidence type="ECO:0000313" key="2">
    <source>
        <dbReference type="Proteomes" id="UP000203366"/>
    </source>
</evidence>
<name>F2WKT9_9VIRU</name>
<dbReference type="Proteomes" id="UP000203366">
    <property type="component" value="Segment"/>
</dbReference>
<sequence length="168" mass="19321">MFSFLGQREKFSFVFATCKVEVRVSKKIGVKSKPKNYGIPKIFRKTDTLSKKTKRTRKICCFAQNKEYGPFCVMTKTKEEFISVETNGSQKVGGMIIDREKVYGLYLNKGFEGVITHEKTKFEKTTGIYGLHIPIISTTKTEYHEGKRHGICARDGVKRTRYLNDVLQ</sequence>
<dbReference type="EMBL" id="HQ113105">
    <property type="protein sequence ID" value="AEA06862.1"/>
    <property type="molecule type" value="Genomic_DNA"/>
</dbReference>
<protein>
    <submittedName>
        <fullName evidence="1">Uncharacterized protein</fullName>
    </submittedName>
</protein>
<keyword evidence="2" id="KW-1185">Reference proteome</keyword>
<reference evidence="1 2" key="1">
    <citation type="journal article" date="2011" name="Environ. Microbiol.">
        <title>Lausannevirus, a giant amoebal virus encoding histone doublets.</title>
        <authorList>
            <person name="Thomas V."/>
            <person name="Bertelli C."/>
            <person name="Collyn F."/>
            <person name="Casson N."/>
            <person name="Telenti A."/>
            <person name="Goesmann A."/>
            <person name="Croxatto A."/>
            <person name="Greub G."/>
        </authorList>
    </citation>
    <scope>NUCLEOTIDE SEQUENCE [LARGE SCALE GENOMIC DNA]</scope>
    <source>
        <strain evidence="1">7715</strain>
    </source>
</reference>
<evidence type="ECO:0000313" key="1">
    <source>
        <dbReference type="EMBL" id="AEA06862.1"/>
    </source>
</evidence>
<dbReference type="RefSeq" id="YP_004346974.1">
    <property type="nucleotide sequence ID" value="NC_015326.1"/>
</dbReference>
<proteinExistence type="predicted"/>
<accession>F2WKT9</accession>
<dbReference type="KEGG" id="vg:10399594"/>
<gene>
    <name evidence="1" type="ORF">LAU_0006</name>
</gene>